<evidence type="ECO:0000256" key="3">
    <source>
        <dbReference type="SAM" id="MobiDB-lite"/>
    </source>
</evidence>
<dbReference type="CDD" id="cd07936">
    <property type="entry name" value="SCAN"/>
    <property type="match status" value="1"/>
</dbReference>
<keyword evidence="6" id="KW-1185">Reference proteome</keyword>
<dbReference type="AlphaFoldDB" id="A0A673V238"/>
<protein>
    <recommendedName>
        <fullName evidence="4">SCAN box domain-containing protein</fullName>
    </recommendedName>
</protein>
<feature type="domain" description="SCAN box" evidence="4">
    <location>
        <begin position="47"/>
        <end position="128"/>
    </location>
</feature>
<feature type="compositionally biased region" description="Basic and acidic residues" evidence="3">
    <location>
        <begin position="176"/>
        <end position="190"/>
    </location>
</feature>
<dbReference type="SUPFAM" id="SSF47353">
    <property type="entry name" value="Retrovirus capsid dimerization domain-like"/>
    <property type="match status" value="1"/>
</dbReference>
<evidence type="ECO:0000256" key="1">
    <source>
        <dbReference type="ARBA" id="ARBA00023242"/>
    </source>
</evidence>
<evidence type="ECO:0000256" key="2">
    <source>
        <dbReference type="PROSITE-ProRule" id="PRU00187"/>
    </source>
</evidence>
<dbReference type="InterPro" id="IPR003309">
    <property type="entry name" value="SCAN_dom"/>
</dbReference>
<dbReference type="Gene3D" id="1.10.4020.10">
    <property type="entry name" value="DNA breaking-rejoining enzymes"/>
    <property type="match status" value="1"/>
</dbReference>
<keyword evidence="1 2" id="KW-0539">Nucleus</keyword>
<reference evidence="5" key="3">
    <citation type="submission" date="2025-09" db="UniProtKB">
        <authorList>
            <consortium name="Ensembl"/>
        </authorList>
    </citation>
    <scope>IDENTIFICATION</scope>
</reference>
<dbReference type="GO" id="GO:0005634">
    <property type="term" value="C:nucleus"/>
    <property type="evidence" value="ECO:0007669"/>
    <property type="project" value="UniProtKB-SubCell"/>
</dbReference>
<reference evidence="5" key="2">
    <citation type="submission" date="2025-08" db="UniProtKB">
        <authorList>
            <consortium name="Ensembl"/>
        </authorList>
    </citation>
    <scope>IDENTIFICATION</scope>
</reference>
<dbReference type="Proteomes" id="UP000472268">
    <property type="component" value="Chromosome 8"/>
</dbReference>
<evidence type="ECO:0000259" key="4">
    <source>
        <dbReference type="PROSITE" id="PS50804"/>
    </source>
</evidence>
<feature type="region of interest" description="Disordered" evidence="3">
    <location>
        <begin position="171"/>
        <end position="201"/>
    </location>
</feature>
<dbReference type="InterPro" id="IPR038269">
    <property type="entry name" value="SCAN_sf"/>
</dbReference>
<proteinExistence type="predicted"/>
<dbReference type="SMART" id="SM00431">
    <property type="entry name" value="SCAN"/>
    <property type="match status" value="1"/>
</dbReference>
<accession>A0A673V238</accession>
<dbReference type="PROSITE" id="PS50804">
    <property type="entry name" value="SCAN_BOX"/>
    <property type="match status" value="1"/>
</dbReference>
<dbReference type="PANTHER" id="PTHR45935">
    <property type="entry name" value="PROTEIN ZBED8-RELATED"/>
    <property type="match status" value="1"/>
</dbReference>
<evidence type="ECO:0000313" key="6">
    <source>
        <dbReference type="Proteomes" id="UP000472268"/>
    </source>
</evidence>
<dbReference type="Pfam" id="PF02023">
    <property type="entry name" value="SCAN"/>
    <property type="match status" value="1"/>
</dbReference>
<dbReference type="InterPro" id="IPR050916">
    <property type="entry name" value="SCAN-C2H2_zinc_finger"/>
</dbReference>
<dbReference type="PANTHER" id="PTHR45935:SF25">
    <property type="entry name" value="SCAN BOX DOMAIN-CONTAINING PROTEIN"/>
    <property type="match status" value="1"/>
</dbReference>
<name>A0A673V238_SURSU</name>
<dbReference type="OMA" id="CEAFRKC"/>
<reference evidence="5 6" key="1">
    <citation type="submission" date="2019-05" db="EMBL/GenBank/DDBJ databases">
        <title>A Chromosome-scale Meerkat (S. suricatta) Genome Assembly.</title>
        <authorList>
            <person name="Dudchenko O."/>
            <person name="Lieberman Aiden E."/>
            <person name="Tung J."/>
            <person name="Barreiro L.B."/>
            <person name="Clutton-Brock T.H."/>
        </authorList>
    </citation>
    <scope>NUCLEOTIDE SEQUENCE [LARGE SCALE GENOMIC DNA]</scope>
</reference>
<sequence>MAASLDPQLDAPLEVEGCLIMKVEKDPEWASEPTQEGPESSESETFRKCFRQFCYKDVTGPHEAFSKLWELCCRWLKPEMRSKEQILELLVIEQFLTVLPEKIQAWAQKQCPQSGEEAVALVIHLEKETGRLRQQVGSPVHSEKQGAAWEVMDFQPEQVESQPRVVSLEEAGGLHSGREEQLTQKTEHRPFPKNARPSPWDPAPATEWNNIGQEGTATPLPVMSQGPVKDVRVARGFSYKKSVPQIPAHRDLYRD</sequence>
<dbReference type="Ensembl" id="ENSSSUT00005035308.1">
    <property type="protein sequence ID" value="ENSSSUP00005030944.1"/>
    <property type="gene ID" value="ENSSSUG00005019975.1"/>
</dbReference>
<dbReference type="FunFam" id="1.10.4020.10:FF:000001">
    <property type="entry name" value="zinc finger protein 263 isoform X1"/>
    <property type="match status" value="1"/>
</dbReference>
<organism evidence="5 6">
    <name type="scientific">Suricata suricatta</name>
    <name type="common">Meerkat</name>
    <dbReference type="NCBI Taxonomy" id="37032"/>
    <lineage>
        <taxon>Eukaryota</taxon>
        <taxon>Metazoa</taxon>
        <taxon>Chordata</taxon>
        <taxon>Craniata</taxon>
        <taxon>Vertebrata</taxon>
        <taxon>Euteleostomi</taxon>
        <taxon>Mammalia</taxon>
        <taxon>Eutheria</taxon>
        <taxon>Laurasiatheria</taxon>
        <taxon>Carnivora</taxon>
        <taxon>Feliformia</taxon>
        <taxon>Herpestidae</taxon>
        <taxon>Suricata</taxon>
    </lineage>
</organism>
<evidence type="ECO:0000313" key="5">
    <source>
        <dbReference type="Ensembl" id="ENSSSUP00005030944.1"/>
    </source>
</evidence>
<comment type="subcellular location">
    <subcellularLocation>
        <location evidence="2">Nucleus</location>
    </subcellularLocation>
</comment>